<dbReference type="InterPro" id="IPR039261">
    <property type="entry name" value="FNR_nucleotide-bd"/>
</dbReference>
<feature type="transmembrane region" description="Helical" evidence="2">
    <location>
        <begin position="576"/>
        <end position="596"/>
    </location>
</feature>
<keyword evidence="2" id="KW-0472">Membrane</keyword>
<feature type="transmembrane region" description="Helical" evidence="2">
    <location>
        <begin position="698"/>
        <end position="718"/>
    </location>
</feature>
<feature type="domain" description="AMP-dependent synthetase/ligase" evidence="3">
    <location>
        <begin position="44"/>
        <end position="388"/>
    </location>
</feature>
<dbReference type="PANTHER" id="PTHR33927:SF5">
    <property type="entry name" value="ENZYME, PUTATIVE (AFU_ORTHOLOGUE AFUA_8G01222)-RELATED"/>
    <property type="match status" value="1"/>
</dbReference>
<dbReference type="InterPro" id="IPR052979">
    <property type="entry name" value="Adenylate-forming_domain"/>
</dbReference>
<evidence type="ECO:0000256" key="2">
    <source>
        <dbReference type="SAM" id="Phobius"/>
    </source>
</evidence>
<feature type="transmembrane region" description="Helical" evidence="2">
    <location>
        <begin position="658"/>
        <end position="678"/>
    </location>
</feature>
<reference evidence="4" key="2">
    <citation type="submission" date="2023-06" db="EMBL/GenBank/DDBJ databases">
        <authorList>
            <consortium name="Lawrence Berkeley National Laboratory"/>
            <person name="Haridas S."/>
            <person name="Hensen N."/>
            <person name="Bonometti L."/>
            <person name="Westerberg I."/>
            <person name="Brannstrom I.O."/>
            <person name="Guillou S."/>
            <person name="Cros-Aarteil S."/>
            <person name="Calhoun S."/>
            <person name="Kuo A."/>
            <person name="Mondo S."/>
            <person name="Pangilinan J."/>
            <person name="Riley R."/>
            <person name="Labutti K."/>
            <person name="Andreopoulos B."/>
            <person name="Lipzen A."/>
            <person name="Chen C."/>
            <person name="Yanf M."/>
            <person name="Daum C."/>
            <person name="Ng V."/>
            <person name="Clum A."/>
            <person name="Steindorff A."/>
            <person name="Ohm R."/>
            <person name="Martin F."/>
            <person name="Silar P."/>
            <person name="Natvig D."/>
            <person name="Lalanne C."/>
            <person name="Gautier V."/>
            <person name="Ament-Velasquez S.L."/>
            <person name="Kruys A."/>
            <person name="Hutchinson M.I."/>
            <person name="Powell A.J."/>
            <person name="Barry K."/>
            <person name="Miller A.N."/>
            <person name="Grigoriev I.V."/>
            <person name="Debuchy R."/>
            <person name="Gladieux P."/>
            <person name="Thoren M.H."/>
            <person name="Johannesson H."/>
        </authorList>
    </citation>
    <scope>NUCLEOTIDE SEQUENCE</scope>
    <source>
        <strain evidence="4">SMH4131-1</strain>
    </source>
</reference>
<dbReference type="Pfam" id="PF00501">
    <property type="entry name" value="AMP-binding"/>
    <property type="match status" value="1"/>
</dbReference>
<organism evidence="4 5">
    <name type="scientific">Cercophora scortea</name>
    <dbReference type="NCBI Taxonomy" id="314031"/>
    <lineage>
        <taxon>Eukaryota</taxon>
        <taxon>Fungi</taxon>
        <taxon>Dikarya</taxon>
        <taxon>Ascomycota</taxon>
        <taxon>Pezizomycotina</taxon>
        <taxon>Sordariomycetes</taxon>
        <taxon>Sordariomycetidae</taxon>
        <taxon>Sordariales</taxon>
        <taxon>Lasiosphaeriaceae</taxon>
        <taxon>Cercophora</taxon>
    </lineage>
</organism>
<reference evidence="4" key="1">
    <citation type="journal article" date="2023" name="Mol. Phylogenet. Evol.">
        <title>Genome-scale phylogeny and comparative genomics of the fungal order Sordariales.</title>
        <authorList>
            <person name="Hensen N."/>
            <person name="Bonometti L."/>
            <person name="Westerberg I."/>
            <person name="Brannstrom I.O."/>
            <person name="Guillou S."/>
            <person name="Cros-Aarteil S."/>
            <person name="Calhoun S."/>
            <person name="Haridas S."/>
            <person name="Kuo A."/>
            <person name="Mondo S."/>
            <person name="Pangilinan J."/>
            <person name="Riley R."/>
            <person name="LaButti K."/>
            <person name="Andreopoulos B."/>
            <person name="Lipzen A."/>
            <person name="Chen C."/>
            <person name="Yan M."/>
            <person name="Daum C."/>
            <person name="Ng V."/>
            <person name="Clum A."/>
            <person name="Steindorff A."/>
            <person name="Ohm R.A."/>
            <person name="Martin F."/>
            <person name="Silar P."/>
            <person name="Natvig D.O."/>
            <person name="Lalanne C."/>
            <person name="Gautier V."/>
            <person name="Ament-Velasquez S.L."/>
            <person name="Kruys A."/>
            <person name="Hutchinson M.I."/>
            <person name="Powell A.J."/>
            <person name="Barry K."/>
            <person name="Miller A.N."/>
            <person name="Grigoriev I.V."/>
            <person name="Debuchy R."/>
            <person name="Gladieux P."/>
            <person name="Hiltunen Thoren M."/>
            <person name="Johannesson H."/>
        </authorList>
    </citation>
    <scope>NUCLEOTIDE SEQUENCE</scope>
    <source>
        <strain evidence="4">SMH4131-1</strain>
    </source>
</reference>
<dbReference type="SUPFAM" id="SSF56801">
    <property type="entry name" value="Acetyl-CoA synthetase-like"/>
    <property type="match status" value="1"/>
</dbReference>
<protein>
    <recommendedName>
        <fullName evidence="3">AMP-dependent synthetase/ligase domain-containing protein</fullName>
    </recommendedName>
</protein>
<evidence type="ECO:0000259" key="3">
    <source>
        <dbReference type="Pfam" id="PF00501"/>
    </source>
</evidence>
<evidence type="ECO:0000256" key="1">
    <source>
        <dbReference type="SAM" id="MobiDB-lite"/>
    </source>
</evidence>
<dbReference type="InterPro" id="IPR000873">
    <property type="entry name" value="AMP-dep_synth/lig_dom"/>
</dbReference>
<evidence type="ECO:0000313" key="5">
    <source>
        <dbReference type="Proteomes" id="UP001286456"/>
    </source>
</evidence>
<dbReference type="PROSITE" id="PS00455">
    <property type="entry name" value="AMP_BINDING"/>
    <property type="match status" value="1"/>
</dbReference>
<accession>A0AAE0IXS8</accession>
<feature type="transmembrane region" description="Helical" evidence="2">
    <location>
        <begin position="769"/>
        <end position="786"/>
    </location>
</feature>
<sequence length="998" mass="109555">MGPSLELPTFHSLDHLSSEDRRLFNLFGRGKVVTPPYTVVHHAFEAIAAAHPEAIAVRQHDGATITYEELDRRANILANSLMRSHGLVKGDRVVCVFSRSIEMVVCIFAVLKAGGQYVPVDGGVAPVETLAHQIVDSGASIVLCLPKHKPKVEQSELSARARVDVVTVTRESARWMSGDSTSPRVEVHPEDGAYVIYTSGTTGKPKGVDVRHRGVTHMLLVEPAKLGITVGVKVAQQLNVGFDMCAWEVLATLMNGGTLCTRGSGDENWADCLGRVDVVISTPTIALKRFPRHEDFPNIKTIAVGGEPCPLTLADDWAPHVNFYNICGPTEISILNTAHLHQRGAPLTIGKPNPNTNLYILNEDETPAKIGEPGLMWVGGAGVSPGYLNLPELTSRRYKRDKFVADGSMMFNTGDIGRWLPGGSIETRGRKDDQVKINGFRVELDGVSRAIEAHPGVIKACALHLDGKLWGFYSSAVEIPAEDVRTTVSRCQPYYAVPVVWRRVSEFPLTANGKIHKRALMQIAAEASEDSQSQSQSQSQSESDIGEKDQVAVELPPPQKCSFPGWLWLRYTALSAYRTLFIFIMVVNAVGFVVMVWKSRRPDGSCELPLSSLSTAVGANLFASVLLRQDYVVNLAFWLASRLPTSAPLWIRRRFAHVYHYGGVHSGCSVAASLWWVIFTLTATLGRAAYFPRLGTAVLALTYLILTLLLCILVMAYPTLRAKLHDQFEWTHRFFGWTALALVWAHLLVSSASQIPPTQPLGPSLARSPTLYLLALTTLSIALPWFRLRRVRVTPEPLSSHAVRLHFDFATPRPCSSIGVRITDRPLVEWHAFAGIPSPDPAGKGFSIIVSKAGDWTSRIIANPPTSIWTRGTPASGVLAIAPLFKKIVLVATGSGIGPCLPVIMERRVPCRILWSTKNPERTYGREIVETVKRADRDAVIWDTGSKGRPDLVKLAWELYKESGAECVCVISNGKVTRMVVFELESRNVPAFGPIWDS</sequence>
<keyword evidence="5" id="KW-1185">Reference proteome</keyword>
<comment type="caution">
    <text evidence="4">The sequence shown here is derived from an EMBL/GenBank/DDBJ whole genome shotgun (WGS) entry which is preliminary data.</text>
</comment>
<proteinExistence type="predicted"/>
<dbReference type="InterPro" id="IPR045851">
    <property type="entry name" value="AMP-bd_C_sf"/>
</dbReference>
<dbReference type="Proteomes" id="UP001286456">
    <property type="component" value="Unassembled WGS sequence"/>
</dbReference>
<dbReference type="InterPro" id="IPR042099">
    <property type="entry name" value="ANL_N_sf"/>
</dbReference>
<dbReference type="EMBL" id="JAUEPO010000002">
    <property type="protein sequence ID" value="KAK3333045.1"/>
    <property type="molecule type" value="Genomic_DNA"/>
</dbReference>
<dbReference type="PANTHER" id="PTHR33927">
    <property type="entry name" value="TRANSMEMBRANE PROTEIN"/>
    <property type="match status" value="1"/>
</dbReference>
<feature type="compositionally biased region" description="Low complexity" evidence="1">
    <location>
        <begin position="527"/>
        <end position="543"/>
    </location>
</feature>
<dbReference type="AlphaFoldDB" id="A0AAE0IXS8"/>
<feature type="transmembrane region" description="Helical" evidence="2">
    <location>
        <begin position="730"/>
        <end position="749"/>
    </location>
</feature>
<dbReference type="Gene3D" id="3.40.50.12780">
    <property type="entry name" value="N-terminal domain of ligase-like"/>
    <property type="match status" value="1"/>
</dbReference>
<keyword evidence="2" id="KW-0812">Transmembrane</keyword>
<evidence type="ECO:0000313" key="4">
    <source>
        <dbReference type="EMBL" id="KAK3333045.1"/>
    </source>
</evidence>
<dbReference type="SUPFAM" id="SSF52343">
    <property type="entry name" value="Ferredoxin reductase-like, C-terminal NADP-linked domain"/>
    <property type="match status" value="1"/>
</dbReference>
<dbReference type="InterPro" id="IPR020845">
    <property type="entry name" value="AMP-binding_CS"/>
</dbReference>
<name>A0AAE0IXS8_9PEZI</name>
<keyword evidence="2" id="KW-1133">Transmembrane helix</keyword>
<gene>
    <name evidence="4" type="ORF">B0T19DRAFT_381666</name>
</gene>
<feature type="region of interest" description="Disordered" evidence="1">
    <location>
        <begin position="527"/>
        <end position="549"/>
    </location>
</feature>
<dbReference type="Gene3D" id="3.30.300.30">
    <property type="match status" value="1"/>
</dbReference>